<evidence type="ECO:0000313" key="5">
    <source>
        <dbReference type="EMBL" id="ADX68145.1"/>
    </source>
</evidence>
<name>F0NYE8_WEEVC</name>
<organism evidence="5 6">
    <name type="scientific">Weeksella virosa (strain ATCC 43766 / DSM 16922 / JCM 21250 / CCUG 30538 / CDC 9751 / IAM 14551 / NBRC 16016 / NCTC 11634 / CL345/78)</name>
    <dbReference type="NCBI Taxonomy" id="865938"/>
    <lineage>
        <taxon>Bacteria</taxon>
        <taxon>Pseudomonadati</taxon>
        <taxon>Bacteroidota</taxon>
        <taxon>Flavobacteriia</taxon>
        <taxon>Flavobacteriales</taxon>
        <taxon>Weeksellaceae</taxon>
        <taxon>Weeksella</taxon>
    </lineage>
</organism>
<dbReference type="InterPro" id="IPR050695">
    <property type="entry name" value="N-acetylmuramoyl_amidase_3"/>
</dbReference>
<evidence type="ECO:0000256" key="3">
    <source>
        <dbReference type="ARBA" id="ARBA00022801"/>
    </source>
</evidence>
<dbReference type="HOGENOM" id="CLU_014322_4_5_10"/>
<dbReference type="KEGG" id="wvi:Weevi_1444"/>
<evidence type="ECO:0000259" key="4">
    <source>
        <dbReference type="SMART" id="SM00646"/>
    </source>
</evidence>
<comment type="catalytic activity">
    <reaction evidence="1">
        <text>Hydrolyzes the link between N-acetylmuramoyl residues and L-amino acid residues in certain cell-wall glycopeptides.</text>
        <dbReference type="EC" id="3.5.1.28"/>
    </reaction>
</comment>
<dbReference type="EC" id="3.5.1.28" evidence="2"/>
<evidence type="ECO:0000256" key="2">
    <source>
        <dbReference type="ARBA" id="ARBA00011901"/>
    </source>
</evidence>
<gene>
    <name evidence="5" type="ordered locus">Weevi_1444</name>
</gene>
<keyword evidence="3 5" id="KW-0378">Hydrolase</keyword>
<dbReference type="AlphaFoldDB" id="F0NYE8"/>
<sequence length="436" mass="50235">MRYRMINIQKYLFLLLFSFAMIVFGQKNSRNNFVVVLDAGHGGHDAGARGVADLEKNIALDVTMRLGRMIEKELKDVTVVYTRTSDVFLALHERTAISNKNKANLFISIHCNSASNTSAYGTETFVMGLKRMNETDEVSRRENSVIFLEDNQEKYTRFDPTDPEAVIAFEIQNAAYKDQSIRFADLVEKNFVKNNRHSRGVKQNNFHVLRGNASPSVLIELGFISNYDEGYYLASERGKQEQTEAIYRAFKTFKEEFDRKMGRVASSQPVVEKPKEVEKPVVGKNFRIKFLVSKSKFSPTSPMLKGLTDVEIVQEGDNFVYYYGNTNLLSERDELLTFVKRKGFPEAFWVEFSDNKKLEGNKTYRIQFMTSNKKYRDKDGKFNGLQDVYRIKERSLFKYFFGQAKTMEDAQKILSVVQAKGFRNAFIVTFEGDKPL</sequence>
<dbReference type="eggNOG" id="COG0860">
    <property type="taxonomic scope" value="Bacteria"/>
</dbReference>
<reference evidence="6" key="2">
    <citation type="journal article" date="2011" name="Stand. Genomic Sci.">
        <title>Complete genome sequence of Weeksella virosa type strain (9751T).</title>
        <authorList>
            <person name="Lang E."/>
            <person name="Teshima H."/>
            <person name="Lucas S."/>
            <person name="Lapidus A."/>
            <person name="Hammon N."/>
            <person name="Deshpande S."/>
            <person name="Nolan M."/>
            <person name="Cheng J."/>
            <person name="Pitluck S."/>
            <person name="Liolios K."/>
            <person name="Pagani I."/>
            <person name="Mikhailova N."/>
            <person name="Ivanova N."/>
            <person name="Mavromatis K."/>
            <person name="Pati A."/>
            <person name="Tapia R."/>
            <person name="Han C."/>
            <person name="Goodwin L."/>
            <person name="Chen A."/>
            <person name="Palaniappan K."/>
            <person name="Land M."/>
            <person name="Hauser L."/>
            <person name="Chang Y."/>
            <person name="Jeffries C."/>
            <person name="Brambilla E."/>
            <person name="Kopitz M."/>
            <person name="Rohde M."/>
            <person name="Goker M."/>
            <person name="Tindall B."/>
            <person name="Detter J."/>
            <person name="Woyke T."/>
            <person name="Bristow J."/>
            <person name="Eisen J."/>
            <person name="Markowitz V."/>
            <person name="Hugenholtz P."/>
            <person name="Klenk H."/>
            <person name="Kyrpides N."/>
        </authorList>
    </citation>
    <scope>NUCLEOTIDE SEQUENCE [LARGE SCALE GENOMIC DNA]</scope>
    <source>
        <strain evidence="6">ATCC 43766 / DSM 16922 / JCM 21250 / NBRC 16016 / NCTC 11634 / CL345/78</strain>
    </source>
</reference>
<reference evidence="5 6" key="1">
    <citation type="journal article" date="2011" name="Stand. Genomic Sci.">
        <title>Complete genome sequence of Weeksella virosa type strain (9751).</title>
        <authorList>
            <person name="Lang E."/>
            <person name="Teshima H."/>
            <person name="Lucas S."/>
            <person name="Lapidus A."/>
            <person name="Hammon N."/>
            <person name="Deshpande S."/>
            <person name="Nolan M."/>
            <person name="Cheng J.F."/>
            <person name="Pitluck S."/>
            <person name="Liolios K."/>
            <person name="Pagani I."/>
            <person name="Mikhailova N."/>
            <person name="Ivanova N."/>
            <person name="Mavromatis K."/>
            <person name="Pati A."/>
            <person name="Tapia R."/>
            <person name="Han C."/>
            <person name="Goodwin L."/>
            <person name="Chen A."/>
            <person name="Palaniappan K."/>
            <person name="Land M."/>
            <person name="Hauser L."/>
            <person name="Chang Y.J."/>
            <person name="Jeffries C.D."/>
            <person name="Brambilla E.M."/>
            <person name="Kopitz M."/>
            <person name="Rohde M."/>
            <person name="Goker M."/>
            <person name="Tindall B.J."/>
            <person name="Detter J.C."/>
            <person name="Woyke T."/>
            <person name="Bristow J."/>
            <person name="Eisen J.A."/>
            <person name="Markowitz V."/>
            <person name="Hugenholtz P."/>
            <person name="Klenk H.P."/>
            <person name="Kyrpides N.C."/>
        </authorList>
    </citation>
    <scope>NUCLEOTIDE SEQUENCE [LARGE SCALE GENOMIC DNA]</scope>
    <source>
        <strain evidence="6">ATCC 43766 / DSM 16922 / JCM 21250 / NBRC 16016 / NCTC 11634 / CL345/78</strain>
    </source>
</reference>
<dbReference type="GO" id="GO:0030288">
    <property type="term" value="C:outer membrane-bounded periplasmic space"/>
    <property type="evidence" value="ECO:0007669"/>
    <property type="project" value="TreeGrafter"/>
</dbReference>
<dbReference type="Gene3D" id="3.40.630.40">
    <property type="entry name" value="Zn-dependent exopeptidases"/>
    <property type="match status" value="1"/>
</dbReference>
<dbReference type="FunFam" id="3.40.630.40:FF:000005">
    <property type="entry name" value="N-acetylmuramoyl-L-alanine amidase (AmiA)"/>
    <property type="match status" value="1"/>
</dbReference>
<feature type="domain" description="MurNAc-LAA" evidence="4">
    <location>
        <begin position="95"/>
        <end position="251"/>
    </location>
</feature>
<proteinExistence type="predicted"/>
<dbReference type="Pfam" id="PF01520">
    <property type="entry name" value="Amidase_3"/>
    <property type="match status" value="1"/>
</dbReference>
<dbReference type="GO" id="GO:0009253">
    <property type="term" value="P:peptidoglycan catabolic process"/>
    <property type="evidence" value="ECO:0007669"/>
    <property type="project" value="InterPro"/>
</dbReference>
<evidence type="ECO:0000313" key="6">
    <source>
        <dbReference type="Proteomes" id="UP000008641"/>
    </source>
</evidence>
<dbReference type="EMBL" id="CP002455">
    <property type="protein sequence ID" value="ADX68145.1"/>
    <property type="molecule type" value="Genomic_DNA"/>
</dbReference>
<dbReference type="SMART" id="SM00646">
    <property type="entry name" value="Ami_3"/>
    <property type="match status" value="1"/>
</dbReference>
<evidence type="ECO:0000256" key="1">
    <source>
        <dbReference type="ARBA" id="ARBA00001561"/>
    </source>
</evidence>
<dbReference type="Proteomes" id="UP000008641">
    <property type="component" value="Chromosome"/>
</dbReference>
<dbReference type="PANTHER" id="PTHR30404">
    <property type="entry name" value="N-ACETYLMURAMOYL-L-ALANINE AMIDASE"/>
    <property type="match status" value="1"/>
</dbReference>
<dbReference type="SUPFAM" id="SSF53187">
    <property type="entry name" value="Zn-dependent exopeptidases"/>
    <property type="match status" value="1"/>
</dbReference>
<dbReference type="GO" id="GO:0008745">
    <property type="term" value="F:N-acetylmuramoyl-L-alanine amidase activity"/>
    <property type="evidence" value="ECO:0007669"/>
    <property type="project" value="UniProtKB-EC"/>
</dbReference>
<dbReference type="PANTHER" id="PTHR30404:SF0">
    <property type="entry name" value="N-ACETYLMURAMOYL-L-ALANINE AMIDASE AMIC"/>
    <property type="match status" value="1"/>
</dbReference>
<protein>
    <recommendedName>
        <fullName evidence="2">N-acetylmuramoyl-L-alanine amidase</fullName>
        <ecNumber evidence="2">3.5.1.28</ecNumber>
    </recommendedName>
</protein>
<dbReference type="CDD" id="cd02696">
    <property type="entry name" value="MurNAc-LAA"/>
    <property type="match status" value="1"/>
</dbReference>
<dbReference type="STRING" id="865938.Weevi_1444"/>
<accession>F0NYE8</accession>
<keyword evidence="6" id="KW-1185">Reference proteome</keyword>
<dbReference type="InterPro" id="IPR002508">
    <property type="entry name" value="MurNAc-LAA_cat"/>
</dbReference>